<evidence type="ECO:0000256" key="2">
    <source>
        <dbReference type="ARBA" id="ARBA00022692"/>
    </source>
</evidence>
<dbReference type="AlphaFoldDB" id="M1VIA0"/>
<dbReference type="Pfam" id="PF08551">
    <property type="entry name" value="DUF1751"/>
    <property type="match status" value="1"/>
</dbReference>
<dbReference type="GeneID" id="16994586"/>
<evidence type="ECO:0000256" key="5">
    <source>
        <dbReference type="SAM" id="MobiDB-lite"/>
    </source>
</evidence>
<comment type="subcellular location">
    <subcellularLocation>
        <location evidence="1">Membrane</location>
        <topology evidence="1">Multi-pass membrane protein</topology>
    </subcellularLocation>
</comment>
<name>M1VIA0_CYAM1</name>
<dbReference type="OrthoDB" id="73612at2759"/>
<dbReference type="GO" id="GO:0016020">
    <property type="term" value="C:membrane"/>
    <property type="evidence" value="ECO:0007669"/>
    <property type="project" value="UniProtKB-SubCell"/>
</dbReference>
<feature type="compositionally biased region" description="Polar residues" evidence="5">
    <location>
        <begin position="23"/>
        <end position="33"/>
    </location>
</feature>
<dbReference type="Gene3D" id="1.20.1540.10">
    <property type="entry name" value="Rhomboid-like"/>
    <property type="match status" value="1"/>
</dbReference>
<feature type="compositionally biased region" description="Polar residues" evidence="5">
    <location>
        <begin position="1"/>
        <end position="10"/>
    </location>
</feature>
<dbReference type="InterPro" id="IPR013861">
    <property type="entry name" value="TMEM115/Pdh1/Rbl19"/>
</dbReference>
<gene>
    <name evidence="7" type="ORF">CYME_CML166C</name>
</gene>
<evidence type="ECO:0000256" key="3">
    <source>
        <dbReference type="ARBA" id="ARBA00022989"/>
    </source>
</evidence>
<keyword evidence="3 6" id="KW-1133">Transmembrane helix</keyword>
<dbReference type="OMA" id="VIFGTYG"/>
<keyword evidence="2 6" id="KW-0812">Transmembrane</keyword>
<evidence type="ECO:0000313" key="7">
    <source>
        <dbReference type="EMBL" id="BAM80768.1"/>
    </source>
</evidence>
<feature type="transmembrane region" description="Helical" evidence="6">
    <location>
        <begin position="151"/>
        <end position="180"/>
    </location>
</feature>
<reference evidence="7 8" key="2">
    <citation type="journal article" date="2007" name="BMC Biol.">
        <title>A 100%-complete sequence reveals unusually simple genomic features in the hot-spring red alga Cyanidioschyzon merolae.</title>
        <authorList>
            <person name="Nozaki H."/>
            <person name="Takano H."/>
            <person name="Misumi O."/>
            <person name="Terasawa K."/>
            <person name="Matsuzaki M."/>
            <person name="Maruyama S."/>
            <person name="Nishida K."/>
            <person name="Yagisawa F."/>
            <person name="Yoshida Y."/>
            <person name="Fujiwara T."/>
            <person name="Takio S."/>
            <person name="Tamura K."/>
            <person name="Chung S.J."/>
            <person name="Nakamura S."/>
            <person name="Kuroiwa H."/>
            <person name="Tanaka K."/>
            <person name="Sato N."/>
            <person name="Kuroiwa T."/>
        </authorList>
    </citation>
    <scope>NUCLEOTIDE SEQUENCE [LARGE SCALE GENOMIC DNA]</scope>
    <source>
        <strain evidence="7 8">10D</strain>
    </source>
</reference>
<reference evidence="7 8" key="1">
    <citation type="journal article" date="2004" name="Nature">
        <title>Genome sequence of the ultrasmall unicellular red alga Cyanidioschyzon merolae 10D.</title>
        <authorList>
            <person name="Matsuzaki M."/>
            <person name="Misumi O."/>
            <person name="Shin-i T."/>
            <person name="Maruyama S."/>
            <person name="Takahara M."/>
            <person name="Miyagishima S."/>
            <person name="Mori T."/>
            <person name="Nishida K."/>
            <person name="Yagisawa F."/>
            <person name="Nishida K."/>
            <person name="Yoshida Y."/>
            <person name="Nishimura Y."/>
            <person name="Nakao S."/>
            <person name="Kobayashi T."/>
            <person name="Momoyama Y."/>
            <person name="Higashiyama T."/>
            <person name="Minoda A."/>
            <person name="Sano M."/>
            <person name="Nomoto H."/>
            <person name="Oishi K."/>
            <person name="Hayashi H."/>
            <person name="Ohta F."/>
            <person name="Nishizaka S."/>
            <person name="Haga S."/>
            <person name="Miura S."/>
            <person name="Morishita T."/>
            <person name="Kabeya Y."/>
            <person name="Terasawa K."/>
            <person name="Suzuki Y."/>
            <person name="Ishii Y."/>
            <person name="Asakawa S."/>
            <person name="Takano H."/>
            <person name="Ohta N."/>
            <person name="Kuroiwa H."/>
            <person name="Tanaka K."/>
            <person name="Shimizu N."/>
            <person name="Sugano S."/>
            <person name="Sato N."/>
            <person name="Nozaki H."/>
            <person name="Ogasawara N."/>
            <person name="Kohara Y."/>
            <person name="Kuroiwa T."/>
        </authorList>
    </citation>
    <scope>NUCLEOTIDE SEQUENCE [LARGE SCALE GENOMIC DNA]</scope>
    <source>
        <strain evidence="7 8">10D</strain>
    </source>
</reference>
<organism evidence="7 8">
    <name type="scientific">Cyanidioschyzon merolae (strain NIES-3377 / 10D)</name>
    <name type="common">Unicellular red alga</name>
    <dbReference type="NCBI Taxonomy" id="280699"/>
    <lineage>
        <taxon>Eukaryota</taxon>
        <taxon>Rhodophyta</taxon>
        <taxon>Bangiophyceae</taxon>
        <taxon>Cyanidiales</taxon>
        <taxon>Cyanidiaceae</taxon>
        <taxon>Cyanidioschyzon</taxon>
    </lineage>
</organism>
<feature type="transmembrane region" description="Helical" evidence="6">
    <location>
        <begin position="70"/>
        <end position="87"/>
    </location>
</feature>
<dbReference type="RefSeq" id="XP_005536804.1">
    <property type="nucleotide sequence ID" value="XM_005536747.1"/>
</dbReference>
<dbReference type="HOGENOM" id="CLU_774693_0_0_1"/>
<evidence type="ECO:0000313" key="8">
    <source>
        <dbReference type="Proteomes" id="UP000007014"/>
    </source>
</evidence>
<dbReference type="EMBL" id="AP006494">
    <property type="protein sequence ID" value="BAM80768.1"/>
    <property type="molecule type" value="Genomic_DNA"/>
</dbReference>
<evidence type="ECO:0000256" key="1">
    <source>
        <dbReference type="ARBA" id="ARBA00004141"/>
    </source>
</evidence>
<feature type="transmembrane region" description="Helical" evidence="6">
    <location>
        <begin position="186"/>
        <end position="208"/>
    </location>
</feature>
<accession>M1VIA0</accession>
<sequence length="358" mass="39832">MSFQSSVLQNSREDISENAVRARSSSVGSEGGRTSQTVLGVARLRKVAVQQVSRIWHAGRWQNLPDFTRLLLIALVSTYCLSWYPPFTQFFSFTPAETLAGLRIWNVVTYGFVEVHALHLFLTLLVLVTVGRSLEEVWRGSESPGGSTERLLELAMYVLFITAFASVLSFVITFGAFLWWKLRPEYLFASSAGFYAGNVALLVAYARYRPEQTFPSLGTLARFVPVRTFPLMYVNTIVSLVPLVPTLWLSGLVTICAFVGSWGYFRFAKKFQLPTPEVAGAPAEFPLYMLLPEFVMHILQRVGIMRGACGDPGTTSLEDGSTEQRDDSARRRATAASLLDQHLYRSATNQDAVSPTNV</sequence>
<feature type="transmembrane region" description="Helical" evidence="6">
    <location>
        <begin position="247"/>
        <end position="265"/>
    </location>
</feature>
<dbReference type="KEGG" id="cme:CYME_CML166C"/>
<feature type="region of interest" description="Disordered" evidence="5">
    <location>
        <begin position="1"/>
        <end position="33"/>
    </location>
</feature>
<dbReference type="PANTHER" id="PTHR13377">
    <property type="entry name" value="PLACENTAL PROTEIN 6"/>
    <property type="match status" value="1"/>
</dbReference>
<dbReference type="Proteomes" id="UP000007014">
    <property type="component" value="Chromosome 12"/>
</dbReference>
<feature type="transmembrane region" description="Helical" evidence="6">
    <location>
        <begin position="107"/>
        <end position="130"/>
    </location>
</feature>
<dbReference type="PANTHER" id="PTHR13377:SF3">
    <property type="entry name" value="TRANSMEMBRANE PROTEIN 115"/>
    <property type="match status" value="1"/>
</dbReference>
<keyword evidence="8" id="KW-1185">Reference proteome</keyword>
<dbReference type="InterPro" id="IPR035952">
    <property type="entry name" value="Rhomboid-like_sf"/>
</dbReference>
<keyword evidence="4 6" id="KW-0472">Membrane</keyword>
<dbReference type="SUPFAM" id="SSF144091">
    <property type="entry name" value="Rhomboid-like"/>
    <property type="match status" value="1"/>
</dbReference>
<evidence type="ECO:0000256" key="4">
    <source>
        <dbReference type="ARBA" id="ARBA00023136"/>
    </source>
</evidence>
<dbReference type="GO" id="GO:0005794">
    <property type="term" value="C:Golgi apparatus"/>
    <property type="evidence" value="ECO:0007669"/>
    <property type="project" value="TreeGrafter"/>
</dbReference>
<dbReference type="GO" id="GO:0006890">
    <property type="term" value="P:retrograde vesicle-mediated transport, Golgi to endoplasmic reticulum"/>
    <property type="evidence" value="ECO:0007669"/>
    <property type="project" value="InterPro"/>
</dbReference>
<proteinExistence type="predicted"/>
<dbReference type="SMART" id="SM01160">
    <property type="entry name" value="DUF1751"/>
    <property type="match status" value="1"/>
</dbReference>
<evidence type="ECO:0000256" key="6">
    <source>
        <dbReference type="SAM" id="Phobius"/>
    </source>
</evidence>
<dbReference type="Gramene" id="CML166CT">
    <property type="protein sequence ID" value="CML166CT"/>
    <property type="gene ID" value="CML166C"/>
</dbReference>
<protein>
    <submittedName>
        <fullName evidence="7">Uncharacterized protein</fullName>
    </submittedName>
</protein>